<sequence>MLASYSKSMFAQYAQFNIVETDIKIASVGLFALIKHSPLGDMRMEHGSKLTRCQTRTHILTQISGPYSLPKKSPGIPMGSKIHGGTLYIDSLMEISKPRVHFA</sequence>
<dbReference type="Proteomes" id="UP000499080">
    <property type="component" value="Unassembled WGS sequence"/>
</dbReference>
<dbReference type="AlphaFoldDB" id="A0A4Y2CJE9"/>
<dbReference type="OrthoDB" id="10542844at2759"/>
<reference evidence="1 2" key="1">
    <citation type="journal article" date="2019" name="Sci. Rep.">
        <title>Orb-weaving spider Araneus ventricosus genome elucidates the spidroin gene catalogue.</title>
        <authorList>
            <person name="Kono N."/>
            <person name="Nakamura H."/>
            <person name="Ohtoshi R."/>
            <person name="Moran D.A.P."/>
            <person name="Shinohara A."/>
            <person name="Yoshida Y."/>
            <person name="Fujiwara M."/>
            <person name="Mori M."/>
            <person name="Tomita M."/>
            <person name="Arakawa K."/>
        </authorList>
    </citation>
    <scope>NUCLEOTIDE SEQUENCE [LARGE SCALE GENOMIC DNA]</scope>
</reference>
<keyword evidence="2" id="KW-1185">Reference proteome</keyword>
<gene>
    <name evidence="1" type="ORF">AVEN_93954_1</name>
</gene>
<evidence type="ECO:0000313" key="2">
    <source>
        <dbReference type="Proteomes" id="UP000499080"/>
    </source>
</evidence>
<evidence type="ECO:0000313" key="1">
    <source>
        <dbReference type="EMBL" id="GBM04551.1"/>
    </source>
</evidence>
<dbReference type="EMBL" id="BGPR01000204">
    <property type="protein sequence ID" value="GBM04551.1"/>
    <property type="molecule type" value="Genomic_DNA"/>
</dbReference>
<comment type="caution">
    <text evidence="1">The sequence shown here is derived from an EMBL/GenBank/DDBJ whole genome shotgun (WGS) entry which is preliminary data.</text>
</comment>
<proteinExistence type="predicted"/>
<organism evidence="1 2">
    <name type="scientific">Araneus ventricosus</name>
    <name type="common">Orbweaver spider</name>
    <name type="synonym">Epeira ventricosa</name>
    <dbReference type="NCBI Taxonomy" id="182803"/>
    <lineage>
        <taxon>Eukaryota</taxon>
        <taxon>Metazoa</taxon>
        <taxon>Ecdysozoa</taxon>
        <taxon>Arthropoda</taxon>
        <taxon>Chelicerata</taxon>
        <taxon>Arachnida</taxon>
        <taxon>Araneae</taxon>
        <taxon>Araneomorphae</taxon>
        <taxon>Entelegynae</taxon>
        <taxon>Araneoidea</taxon>
        <taxon>Araneidae</taxon>
        <taxon>Araneus</taxon>
    </lineage>
</organism>
<name>A0A4Y2CJE9_ARAVE</name>
<accession>A0A4Y2CJE9</accession>
<protein>
    <submittedName>
        <fullName evidence="1">Uncharacterized protein</fullName>
    </submittedName>
</protein>